<dbReference type="PANTHER" id="PTHR30502:SF0">
    <property type="entry name" value="PHOSPHOENOLPYRUVATE CARBOXYLASE FAMILY PROTEIN"/>
    <property type="match status" value="1"/>
</dbReference>
<feature type="domain" description="HpcH/HpaI aldolase/citrate lyase" evidence="4">
    <location>
        <begin position="29"/>
        <end position="234"/>
    </location>
</feature>
<dbReference type="InterPro" id="IPR015813">
    <property type="entry name" value="Pyrv/PenolPyrv_kinase-like_dom"/>
</dbReference>
<dbReference type="EMBL" id="JBFXLQ010000023">
    <property type="protein sequence ID" value="KAL2866663.1"/>
    <property type="molecule type" value="Genomic_DNA"/>
</dbReference>
<evidence type="ECO:0000313" key="5">
    <source>
        <dbReference type="EMBL" id="KAL2866663.1"/>
    </source>
</evidence>
<keyword evidence="3" id="KW-0456">Lyase</keyword>
<dbReference type="PANTHER" id="PTHR30502">
    <property type="entry name" value="2-KETO-3-DEOXY-L-RHAMNONATE ALDOLASE"/>
    <property type="match status" value="1"/>
</dbReference>
<dbReference type="InterPro" id="IPR005000">
    <property type="entry name" value="Aldolase/citrate-lyase_domain"/>
</dbReference>
<name>A0ABR4LQ63_9EURO</name>
<evidence type="ECO:0000256" key="1">
    <source>
        <dbReference type="ARBA" id="ARBA00005568"/>
    </source>
</evidence>
<proteinExistence type="inferred from homology"/>
<comment type="similarity">
    <text evidence="1">Belongs to the HpcH/HpaI aldolase family.</text>
</comment>
<reference evidence="5 6" key="1">
    <citation type="submission" date="2024-07" db="EMBL/GenBank/DDBJ databases">
        <title>Section-level genome sequencing and comparative genomics of Aspergillus sections Usti and Cavernicolus.</title>
        <authorList>
            <consortium name="Lawrence Berkeley National Laboratory"/>
            <person name="Nybo J.L."/>
            <person name="Vesth T.C."/>
            <person name="Theobald S."/>
            <person name="Frisvad J.C."/>
            <person name="Larsen T.O."/>
            <person name="Kjaerboelling I."/>
            <person name="Rothschild-Mancinelli K."/>
            <person name="Lyhne E.K."/>
            <person name="Kogle M.E."/>
            <person name="Barry K."/>
            <person name="Clum A."/>
            <person name="Na H."/>
            <person name="Ledsgaard L."/>
            <person name="Lin J."/>
            <person name="Lipzen A."/>
            <person name="Kuo A."/>
            <person name="Riley R."/>
            <person name="Mondo S."/>
            <person name="Labutti K."/>
            <person name="Haridas S."/>
            <person name="Pangalinan J."/>
            <person name="Salamov A.A."/>
            <person name="Simmons B.A."/>
            <person name="Magnuson J.K."/>
            <person name="Chen J."/>
            <person name="Drula E."/>
            <person name="Henrissat B."/>
            <person name="Wiebenga A."/>
            <person name="Lubbers R.J."/>
            <person name="Gomes A.C."/>
            <person name="Macurrencykelacurrency M.R."/>
            <person name="Stajich J."/>
            <person name="Grigoriev I.V."/>
            <person name="Mortensen U.H."/>
            <person name="De Vries R.P."/>
            <person name="Baker S.E."/>
            <person name="Andersen M.R."/>
        </authorList>
    </citation>
    <scope>NUCLEOTIDE SEQUENCE [LARGE SCALE GENOMIC DNA]</scope>
    <source>
        <strain evidence="5 6">CBS 449.75</strain>
    </source>
</reference>
<dbReference type="InterPro" id="IPR050251">
    <property type="entry name" value="HpcH-HpaI_aldolase"/>
</dbReference>
<evidence type="ECO:0000259" key="4">
    <source>
        <dbReference type="Pfam" id="PF03328"/>
    </source>
</evidence>
<dbReference type="Pfam" id="PF03328">
    <property type="entry name" value="HpcH_HpaI"/>
    <property type="match status" value="1"/>
</dbReference>
<evidence type="ECO:0000256" key="3">
    <source>
        <dbReference type="ARBA" id="ARBA00023239"/>
    </source>
</evidence>
<dbReference type="RefSeq" id="XP_070885642.1">
    <property type="nucleotide sequence ID" value="XM_071033044.1"/>
</dbReference>
<gene>
    <name evidence="5" type="ORF">BJX67DRAFT_381599</name>
</gene>
<dbReference type="Proteomes" id="UP001610432">
    <property type="component" value="Unassembled WGS sequence"/>
</dbReference>
<keyword evidence="2" id="KW-0479">Metal-binding</keyword>
<evidence type="ECO:0000256" key="2">
    <source>
        <dbReference type="ARBA" id="ARBA00022723"/>
    </source>
</evidence>
<evidence type="ECO:0000313" key="6">
    <source>
        <dbReference type="Proteomes" id="UP001610432"/>
    </source>
</evidence>
<sequence>MDLTFPNNLVTLASEDKVCRTLGIKFITSPEIVYIARNAGFHALFIDLEHSSLSLDTACRLSVAAMNAGLSPFVRVPGQAGPGVIQRVLDNGAQGVIVPHVDRVEQALSAVNAAKYPPLGKRSVTGMLPHIGYRAASIADVSAVGNTRLSTVIVMIESPEAVANVDAIAAVEGVDVVLVGTNDLSIELGVAGDFDAPSFVESMEAVAAAVKKHGKILGVAGIYNRADLLRDYIQRLGARFVVGQVDLSMVAKVAGATAAELGSLENTV</sequence>
<dbReference type="Gene3D" id="3.20.20.60">
    <property type="entry name" value="Phosphoenolpyruvate-binding domains"/>
    <property type="match status" value="1"/>
</dbReference>
<keyword evidence="6" id="KW-1185">Reference proteome</keyword>
<dbReference type="GeneID" id="98148116"/>
<protein>
    <submittedName>
        <fullName evidence="5">Pyruvate/Phosphoenolpyruvate kinase-like domain-containing protein</fullName>
    </submittedName>
</protein>
<dbReference type="InterPro" id="IPR040442">
    <property type="entry name" value="Pyrv_kinase-like_dom_sf"/>
</dbReference>
<dbReference type="SUPFAM" id="SSF51621">
    <property type="entry name" value="Phosphoenolpyruvate/pyruvate domain"/>
    <property type="match status" value="1"/>
</dbReference>
<organism evidence="5 6">
    <name type="scientific">Aspergillus lucknowensis</name>
    <dbReference type="NCBI Taxonomy" id="176173"/>
    <lineage>
        <taxon>Eukaryota</taxon>
        <taxon>Fungi</taxon>
        <taxon>Dikarya</taxon>
        <taxon>Ascomycota</taxon>
        <taxon>Pezizomycotina</taxon>
        <taxon>Eurotiomycetes</taxon>
        <taxon>Eurotiomycetidae</taxon>
        <taxon>Eurotiales</taxon>
        <taxon>Aspergillaceae</taxon>
        <taxon>Aspergillus</taxon>
        <taxon>Aspergillus subgen. Nidulantes</taxon>
    </lineage>
</organism>
<comment type="caution">
    <text evidence="5">The sequence shown here is derived from an EMBL/GenBank/DDBJ whole genome shotgun (WGS) entry which is preliminary data.</text>
</comment>
<accession>A0ABR4LQ63</accession>